<feature type="coiled-coil region" evidence="1">
    <location>
        <begin position="787"/>
        <end position="814"/>
    </location>
</feature>
<organism evidence="3 4">
    <name type="scientific">Novosphingobium tardum</name>
    <dbReference type="NCBI Taxonomy" id="1538021"/>
    <lineage>
        <taxon>Bacteria</taxon>
        <taxon>Pseudomonadati</taxon>
        <taxon>Pseudomonadota</taxon>
        <taxon>Alphaproteobacteria</taxon>
        <taxon>Sphingomonadales</taxon>
        <taxon>Sphingomonadaceae</taxon>
        <taxon>Novosphingobium</taxon>
    </lineage>
</organism>
<reference evidence="4" key="1">
    <citation type="journal article" date="2019" name="Int. J. Syst. Evol. Microbiol.">
        <title>The Global Catalogue of Microorganisms (GCM) 10K type strain sequencing project: providing services to taxonomists for standard genome sequencing and annotation.</title>
        <authorList>
            <consortium name="The Broad Institute Genomics Platform"/>
            <consortium name="The Broad Institute Genome Sequencing Center for Infectious Disease"/>
            <person name="Wu L."/>
            <person name="Ma J."/>
        </authorList>
    </citation>
    <scope>NUCLEOTIDE SEQUENCE [LARGE SCALE GENOMIC DNA]</scope>
    <source>
        <strain evidence="4">CGMCC 1.12989</strain>
    </source>
</reference>
<evidence type="ECO:0000313" key="3">
    <source>
        <dbReference type="EMBL" id="MFC4295501.1"/>
    </source>
</evidence>
<name>A0ABV8RTF0_9SPHN</name>
<evidence type="ECO:0000313" key="4">
    <source>
        <dbReference type="Proteomes" id="UP001595828"/>
    </source>
</evidence>
<feature type="coiled-coil region" evidence="1">
    <location>
        <begin position="677"/>
        <end position="704"/>
    </location>
</feature>
<comment type="caution">
    <text evidence="3">The sequence shown here is derived from an EMBL/GenBank/DDBJ whole genome shotgun (WGS) entry which is preliminary data.</text>
</comment>
<dbReference type="Proteomes" id="UP001595828">
    <property type="component" value="Unassembled WGS sequence"/>
</dbReference>
<evidence type="ECO:0000256" key="1">
    <source>
        <dbReference type="SAM" id="Coils"/>
    </source>
</evidence>
<feature type="transmembrane region" description="Helical" evidence="2">
    <location>
        <begin position="93"/>
        <end position="115"/>
    </location>
</feature>
<dbReference type="EMBL" id="JBHSDR010000006">
    <property type="protein sequence ID" value="MFC4295501.1"/>
    <property type="molecule type" value="Genomic_DNA"/>
</dbReference>
<dbReference type="RefSeq" id="WP_379538974.1">
    <property type="nucleotide sequence ID" value="NZ_JBHSDR010000006.1"/>
</dbReference>
<evidence type="ECO:0000256" key="2">
    <source>
        <dbReference type="SAM" id="Phobius"/>
    </source>
</evidence>
<accession>A0ABV8RTF0</accession>
<keyword evidence="1" id="KW-0175">Coiled coil</keyword>
<keyword evidence="2" id="KW-0812">Transmembrane</keyword>
<sequence length="936" mass="99491">MSGAPHIIAIEPGRDSSSSASDGILELEHVADPASEWDEYPAYAEAEWVAEPRVRWRGALIPTLAGAAAVGWSAFFVWANLPEMVGGAAPSQWVQWIAAWSMPVILCLSIVLLAMRTSRREASRFADIARALHDESARLETRLATVNGELSIAREFVASQSRDLESLGRVAVERLSGNADKLAALVMDNSRQIESIATVSASALENMDKLRGQLPVIANTAKDVTNNIGAAGRTAHAQLQEMVTGFHRLNEFGVASERQVETMREKVGIAIGEFTAQAELLGEIAANRFGSLSAEGAAFRERLDQDEIAALGAVRARAAALAEELATLRAAAESAEAAGQASAAERIAALRSHATEVSREVTHNEDQAIAALGNRLAHLRDEAHRVGSATSEFEGAAAAALAQRLALLREESASVSAAIASGEAGAIEQWRMHIAALTAEAGESWAAVARLNDEASVAAVARMGEMSATVEAAHAQIAAQSEELSTQIGSRRAEIEIAGRSAIEALRTRFADIDAMIQAQRDRHVEQTREIAERTDLIGARLASFGETLSTLGTHGDDVRVRLEQALSILGARLGDSRNALAGTDGAIAALTESSIRLLELIRASAEQTGEHLPQALAGAEDKLGGIEQRVFALRDTLSSAGESGRALSDYVLATRSTLGETAAELQGLHGGVEATSREQRLQLTAIREEIAQAKNESEALSASIQETLQGAIDRLSAAAQSTVGALSSSSEQAVAALARDVGERSASAIADAMQGEADAAINRFQSVVADATSASRDAAIQLRDQLAKVDELTGNLERRVAQAREQAEEKVDNDFARRVALITESLNSAAIDIAKALSTDVTDTAWAAYLRGDRGIFTRRAVALLDGAEARAVAQHYDSDHEFRENVRHYIHDFEAMLRNLLSTRDGNALGVTLLSSDMGKLYVALAQGIERLRA</sequence>
<feature type="transmembrane region" description="Helical" evidence="2">
    <location>
        <begin position="59"/>
        <end position="81"/>
    </location>
</feature>
<protein>
    <submittedName>
        <fullName evidence="3">ATPase</fullName>
    </submittedName>
</protein>
<keyword evidence="4" id="KW-1185">Reference proteome</keyword>
<gene>
    <name evidence="3" type="ORF">ACFO0A_10595</name>
</gene>
<keyword evidence="2" id="KW-0472">Membrane</keyword>
<keyword evidence="2" id="KW-1133">Transmembrane helix</keyword>
<proteinExistence type="predicted"/>